<dbReference type="AlphaFoldDB" id="T1K458"/>
<accession>T1K458</accession>
<evidence type="ECO:0000313" key="1">
    <source>
        <dbReference type="EnsemblMetazoa" id="tetur05g01420.1"/>
    </source>
</evidence>
<dbReference type="EnsemblMetazoa" id="tetur05g01420.1">
    <property type="protein sequence ID" value="tetur05g01420.1"/>
    <property type="gene ID" value="tetur05g01420"/>
</dbReference>
<organism evidence="1 2">
    <name type="scientific">Tetranychus urticae</name>
    <name type="common">Two-spotted spider mite</name>
    <dbReference type="NCBI Taxonomy" id="32264"/>
    <lineage>
        <taxon>Eukaryota</taxon>
        <taxon>Metazoa</taxon>
        <taxon>Ecdysozoa</taxon>
        <taxon>Arthropoda</taxon>
        <taxon>Chelicerata</taxon>
        <taxon>Arachnida</taxon>
        <taxon>Acari</taxon>
        <taxon>Acariformes</taxon>
        <taxon>Trombidiformes</taxon>
        <taxon>Prostigmata</taxon>
        <taxon>Eleutherengona</taxon>
        <taxon>Raphignathae</taxon>
        <taxon>Tetranychoidea</taxon>
        <taxon>Tetranychidae</taxon>
        <taxon>Tetranychus</taxon>
    </lineage>
</organism>
<dbReference type="Proteomes" id="UP000015104">
    <property type="component" value="Unassembled WGS sequence"/>
</dbReference>
<evidence type="ECO:0000313" key="2">
    <source>
        <dbReference type="Proteomes" id="UP000015104"/>
    </source>
</evidence>
<keyword evidence="2" id="KW-1185">Reference proteome</keyword>
<reference evidence="2" key="1">
    <citation type="submission" date="2011-08" db="EMBL/GenBank/DDBJ databases">
        <authorList>
            <person name="Rombauts S."/>
        </authorList>
    </citation>
    <scope>NUCLEOTIDE SEQUENCE</scope>
    <source>
        <strain evidence="2">London</strain>
    </source>
</reference>
<dbReference type="EMBL" id="CAEY01001565">
    <property type="status" value="NOT_ANNOTATED_CDS"/>
    <property type="molecule type" value="Genomic_DNA"/>
</dbReference>
<sequence>MERNDVGNLVIVRYTYGYGSVDKKAWIYFEAFNLEDPPLMDFCDDEQQARELIEVFIFLCSVFRKHINSEVGELFPKLLAADNGYLRLSSVVIPMCNQM</sequence>
<reference evidence="1" key="2">
    <citation type="submission" date="2015-06" db="UniProtKB">
        <authorList>
            <consortium name="EnsemblMetazoa"/>
        </authorList>
    </citation>
    <scope>IDENTIFICATION</scope>
</reference>
<name>T1K458_TETUR</name>
<dbReference type="HOGENOM" id="CLU_2323341_0_0_1"/>
<proteinExistence type="predicted"/>
<protein>
    <submittedName>
        <fullName evidence="1">Uncharacterized protein</fullName>
    </submittedName>
</protein>